<organism evidence="2">
    <name type="scientific">marine sediment metagenome</name>
    <dbReference type="NCBI Taxonomy" id="412755"/>
    <lineage>
        <taxon>unclassified sequences</taxon>
        <taxon>metagenomes</taxon>
        <taxon>ecological metagenomes</taxon>
    </lineage>
</organism>
<keyword evidence="1" id="KW-0472">Membrane</keyword>
<protein>
    <submittedName>
        <fullName evidence="2">Uncharacterized protein</fullName>
    </submittedName>
</protein>
<keyword evidence="1" id="KW-1133">Transmembrane helix</keyword>
<dbReference type="AlphaFoldDB" id="X0WWE1"/>
<feature type="transmembrane region" description="Helical" evidence="1">
    <location>
        <begin position="34"/>
        <end position="55"/>
    </location>
</feature>
<evidence type="ECO:0000313" key="2">
    <source>
        <dbReference type="EMBL" id="GAG35304.1"/>
    </source>
</evidence>
<evidence type="ECO:0000256" key="1">
    <source>
        <dbReference type="SAM" id="Phobius"/>
    </source>
</evidence>
<reference evidence="2" key="1">
    <citation type="journal article" date="2014" name="Front. Microbiol.">
        <title>High frequency of phylogenetically diverse reductive dehalogenase-homologous genes in deep subseafloor sedimentary metagenomes.</title>
        <authorList>
            <person name="Kawai M."/>
            <person name="Futagami T."/>
            <person name="Toyoda A."/>
            <person name="Takaki Y."/>
            <person name="Nishi S."/>
            <person name="Hori S."/>
            <person name="Arai W."/>
            <person name="Tsubouchi T."/>
            <person name="Morono Y."/>
            <person name="Uchiyama I."/>
            <person name="Ito T."/>
            <person name="Fujiyama A."/>
            <person name="Inagaki F."/>
            <person name="Takami H."/>
        </authorList>
    </citation>
    <scope>NUCLEOTIDE SEQUENCE</scope>
    <source>
        <strain evidence="2">Expedition CK06-06</strain>
    </source>
</reference>
<feature type="non-terminal residue" evidence="2">
    <location>
        <position position="56"/>
    </location>
</feature>
<dbReference type="EMBL" id="BARS01044354">
    <property type="protein sequence ID" value="GAG35304.1"/>
    <property type="molecule type" value="Genomic_DNA"/>
</dbReference>
<gene>
    <name evidence="2" type="ORF">S01H1_67028</name>
</gene>
<keyword evidence="1" id="KW-0812">Transmembrane</keyword>
<name>X0WWE1_9ZZZZ</name>
<sequence>MRWRRKPKKQKKPAWILRLVWRLGWKPGRVMREVLEWTEVLVVAGVLAVLIMSFVT</sequence>
<accession>X0WWE1</accession>
<comment type="caution">
    <text evidence="2">The sequence shown here is derived from an EMBL/GenBank/DDBJ whole genome shotgun (WGS) entry which is preliminary data.</text>
</comment>
<proteinExistence type="predicted"/>